<gene>
    <name evidence="1" type="ORF">OKA05_23935</name>
</gene>
<proteinExistence type="predicted"/>
<evidence type="ECO:0000313" key="1">
    <source>
        <dbReference type="EMBL" id="MCW1925630.1"/>
    </source>
</evidence>
<reference evidence="1 2" key="1">
    <citation type="submission" date="2022-10" db="EMBL/GenBank/DDBJ databases">
        <title>Luteolibacter arcticus strain CCTCC AB 2014275, whole genome shotgun sequencing project.</title>
        <authorList>
            <person name="Zhao G."/>
            <person name="Shen L."/>
        </authorList>
    </citation>
    <scope>NUCLEOTIDE SEQUENCE [LARGE SCALE GENOMIC DNA]</scope>
    <source>
        <strain evidence="1 2">CCTCC AB 2014275</strain>
    </source>
</reference>
<organism evidence="1 2">
    <name type="scientific">Luteolibacter arcticus</name>
    <dbReference type="NCBI Taxonomy" id="1581411"/>
    <lineage>
        <taxon>Bacteria</taxon>
        <taxon>Pseudomonadati</taxon>
        <taxon>Verrucomicrobiota</taxon>
        <taxon>Verrucomicrobiia</taxon>
        <taxon>Verrucomicrobiales</taxon>
        <taxon>Verrucomicrobiaceae</taxon>
        <taxon>Luteolibacter</taxon>
    </lineage>
</organism>
<sequence length="72" mass="8198">MFQEALQLPEEVRMDLVERLIISMPGYRDIEEEQVEIARQRLSEMRSGEVAGVPGDLVLARVQASLDARRNS</sequence>
<name>A0ABT3GQ35_9BACT</name>
<dbReference type="Proteomes" id="UP001320876">
    <property type="component" value="Unassembled WGS sequence"/>
</dbReference>
<protein>
    <submittedName>
        <fullName evidence="1">Addiction module protein</fullName>
    </submittedName>
</protein>
<evidence type="ECO:0000313" key="2">
    <source>
        <dbReference type="Proteomes" id="UP001320876"/>
    </source>
</evidence>
<accession>A0ABT3GQ35</accession>
<dbReference type="InterPro" id="IPR013406">
    <property type="entry name" value="CHP02574_addiction_mod"/>
</dbReference>
<dbReference type="EMBL" id="JAPDDT010000015">
    <property type="protein sequence ID" value="MCW1925630.1"/>
    <property type="molecule type" value="Genomic_DNA"/>
</dbReference>
<keyword evidence="2" id="KW-1185">Reference proteome</keyword>
<comment type="caution">
    <text evidence="1">The sequence shown here is derived from an EMBL/GenBank/DDBJ whole genome shotgun (WGS) entry which is preliminary data.</text>
</comment>
<dbReference type="Pfam" id="PF09720">
    <property type="entry name" value="Unstab_antitox"/>
    <property type="match status" value="1"/>
</dbReference>